<comment type="caution">
    <text evidence="2">The sequence shown here is derived from an EMBL/GenBank/DDBJ whole genome shotgun (WGS) entry which is preliminary data.</text>
</comment>
<name>A0AAW1UDM6_9CUCU</name>
<feature type="non-terminal residue" evidence="2">
    <location>
        <position position="1"/>
    </location>
</feature>
<gene>
    <name evidence="2" type="ORF">WA026_004087</name>
</gene>
<dbReference type="Proteomes" id="UP001431783">
    <property type="component" value="Unassembled WGS sequence"/>
</dbReference>
<dbReference type="EMBL" id="JARQZJ010000061">
    <property type="protein sequence ID" value="KAK9879238.1"/>
    <property type="molecule type" value="Genomic_DNA"/>
</dbReference>
<organism evidence="2 3">
    <name type="scientific">Henosepilachna vigintioctopunctata</name>
    <dbReference type="NCBI Taxonomy" id="420089"/>
    <lineage>
        <taxon>Eukaryota</taxon>
        <taxon>Metazoa</taxon>
        <taxon>Ecdysozoa</taxon>
        <taxon>Arthropoda</taxon>
        <taxon>Hexapoda</taxon>
        <taxon>Insecta</taxon>
        <taxon>Pterygota</taxon>
        <taxon>Neoptera</taxon>
        <taxon>Endopterygota</taxon>
        <taxon>Coleoptera</taxon>
        <taxon>Polyphaga</taxon>
        <taxon>Cucujiformia</taxon>
        <taxon>Coccinelloidea</taxon>
        <taxon>Coccinellidae</taxon>
        <taxon>Epilachninae</taxon>
        <taxon>Epilachnini</taxon>
        <taxon>Henosepilachna</taxon>
    </lineage>
</organism>
<sequence length="75" mass="8197">SGMSVCGSGRIDGGRLRGDGGGGGSSDEDTFTRDNLDLRLRLQEEASIYKRRLDHYRQAQSNQASLISRLQAKVI</sequence>
<proteinExistence type="predicted"/>
<protein>
    <submittedName>
        <fullName evidence="2">Uncharacterized protein</fullName>
    </submittedName>
</protein>
<evidence type="ECO:0000256" key="1">
    <source>
        <dbReference type="SAM" id="MobiDB-lite"/>
    </source>
</evidence>
<feature type="region of interest" description="Disordered" evidence="1">
    <location>
        <begin position="1"/>
        <end position="33"/>
    </location>
</feature>
<evidence type="ECO:0000313" key="2">
    <source>
        <dbReference type="EMBL" id="KAK9879238.1"/>
    </source>
</evidence>
<keyword evidence="3" id="KW-1185">Reference proteome</keyword>
<dbReference type="AlphaFoldDB" id="A0AAW1UDM6"/>
<evidence type="ECO:0000313" key="3">
    <source>
        <dbReference type="Proteomes" id="UP001431783"/>
    </source>
</evidence>
<accession>A0AAW1UDM6</accession>
<reference evidence="2 3" key="1">
    <citation type="submission" date="2023-03" db="EMBL/GenBank/DDBJ databases">
        <title>Genome insight into feeding habits of ladybird beetles.</title>
        <authorList>
            <person name="Li H.-S."/>
            <person name="Huang Y.-H."/>
            <person name="Pang H."/>
        </authorList>
    </citation>
    <scope>NUCLEOTIDE SEQUENCE [LARGE SCALE GENOMIC DNA]</scope>
    <source>
        <strain evidence="2">SYSU_2023b</strain>
        <tissue evidence="2">Whole body</tissue>
    </source>
</reference>